<reference evidence="5" key="1">
    <citation type="submission" date="2025-08" db="UniProtKB">
        <authorList>
            <consortium name="RefSeq"/>
        </authorList>
    </citation>
    <scope>IDENTIFICATION</scope>
</reference>
<evidence type="ECO:0000256" key="2">
    <source>
        <dbReference type="ARBA" id="ARBA00022734"/>
    </source>
</evidence>
<organism evidence="5">
    <name type="scientific">Castor canadensis</name>
    <name type="common">American beaver</name>
    <dbReference type="NCBI Taxonomy" id="51338"/>
    <lineage>
        <taxon>Eukaryota</taxon>
        <taxon>Metazoa</taxon>
        <taxon>Chordata</taxon>
        <taxon>Craniata</taxon>
        <taxon>Vertebrata</taxon>
        <taxon>Euteleostomi</taxon>
        <taxon>Mammalia</taxon>
        <taxon>Eutheria</taxon>
        <taxon>Euarchontoglires</taxon>
        <taxon>Glires</taxon>
        <taxon>Rodentia</taxon>
        <taxon>Castorimorpha</taxon>
        <taxon>Castoridae</taxon>
        <taxon>Castor</taxon>
    </lineage>
</organism>
<dbReference type="Pfam" id="PF00059">
    <property type="entry name" value="Lectin_C"/>
    <property type="match status" value="1"/>
</dbReference>
<dbReference type="CTD" id="10394"/>
<evidence type="ECO:0000313" key="4">
    <source>
        <dbReference type="Proteomes" id="UP001732720"/>
    </source>
</evidence>
<dbReference type="RefSeq" id="XP_020023240.2">
    <property type="nucleotide sequence ID" value="XM_020167651.2"/>
</dbReference>
<name>A0A8B7UXY3_CASCN</name>
<gene>
    <name evidence="5" type="primary">Prg3</name>
</gene>
<dbReference type="OrthoDB" id="6369810at2759"/>
<evidence type="ECO:0000256" key="3">
    <source>
        <dbReference type="ARBA" id="ARBA00023157"/>
    </source>
</evidence>
<dbReference type="InterPro" id="IPR002352">
    <property type="entry name" value="Eosinophil_major_basic"/>
</dbReference>
<keyword evidence="4" id="KW-1185">Reference proteome</keyword>
<dbReference type="GeneID" id="109688999"/>
<dbReference type="InterPro" id="IPR018378">
    <property type="entry name" value="C-type_lectin_CS"/>
</dbReference>
<evidence type="ECO:0000313" key="5">
    <source>
        <dbReference type="RefSeq" id="XP_020023240.2"/>
    </source>
</evidence>
<protein>
    <submittedName>
        <fullName evidence="5">Proteoglycan 3</fullName>
    </submittedName>
</protein>
<dbReference type="InterPro" id="IPR001304">
    <property type="entry name" value="C-type_lectin-like"/>
</dbReference>
<dbReference type="Proteomes" id="UP001732720">
    <property type="component" value="Chromosome 1"/>
</dbReference>
<dbReference type="CDD" id="cd03598">
    <property type="entry name" value="CLECT_EMBP_like"/>
    <property type="match status" value="1"/>
</dbReference>
<dbReference type="InterPro" id="IPR016187">
    <property type="entry name" value="CTDL_fold"/>
</dbReference>
<dbReference type="InterPro" id="IPR033816">
    <property type="entry name" value="EMBP_CTLD"/>
</dbReference>
<sequence length="229" mass="26096">MKCPLLLPLLLLGRVSALHLENVDPHLESPKTEGELGQDLHGAGEQEGELVLTQEMIQTEREEEEASGHQDAFEEEEDEEEAMESEPAALDKDSLCPREEDTIQMQRSPGCKTCRYLLVRTPKTFRKAQNVCRRCYGGNLVSIHSYNFNYYVHCLTSRINQAQVWIGGILKGWFLWKKFCWTDGSCWDFGYWAQGQPTNGKGHCVALCTKGGYWRRAPCRRCLPFVCSS</sequence>
<accession>A0A8B7UXY3</accession>
<keyword evidence="2" id="KW-0430">Lectin</keyword>
<keyword evidence="1" id="KW-0732">Signal</keyword>
<keyword evidence="3" id="KW-1015">Disulfide bond</keyword>
<dbReference type="FunFam" id="3.10.100.10:FF:000090">
    <property type="entry name" value="Proteoglycan 2, bone marrow"/>
    <property type="match status" value="1"/>
</dbReference>
<dbReference type="GO" id="GO:0006955">
    <property type="term" value="P:immune response"/>
    <property type="evidence" value="ECO:0007669"/>
    <property type="project" value="InterPro"/>
</dbReference>
<dbReference type="SMART" id="SM00034">
    <property type="entry name" value="CLECT"/>
    <property type="match status" value="1"/>
</dbReference>
<evidence type="ECO:0000256" key="1">
    <source>
        <dbReference type="ARBA" id="ARBA00022729"/>
    </source>
</evidence>
<dbReference type="SUPFAM" id="SSF56436">
    <property type="entry name" value="C-type lectin-like"/>
    <property type="match status" value="1"/>
</dbReference>
<dbReference type="Gene3D" id="3.10.100.10">
    <property type="entry name" value="Mannose-Binding Protein A, subunit A"/>
    <property type="match status" value="1"/>
</dbReference>
<dbReference type="GO" id="GO:0030246">
    <property type="term" value="F:carbohydrate binding"/>
    <property type="evidence" value="ECO:0007669"/>
    <property type="project" value="UniProtKB-KW"/>
</dbReference>
<proteinExistence type="predicted"/>
<dbReference type="PROSITE" id="PS50041">
    <property type="entry name" value="C_TYPE_LECTIN_2"/>
    <property type="match status" value="1"/>
</dbReference>
<dbReference type="PRINTS" id="PR00770">
    <property type="entry name" value="EMAJORBASICP"/>
</dbReference>
<dbReference type="KEGG" id="ccan:109688999"/>
<dbReference type="InterPro" id="IPR050111">
    <property type="entry name" value="C-type_lectin/snaclec_domain"/>
</dbReference>
<dbReference type="InterPro" id="IPR016186">
    <property type="entry name" value="C-type_lectin-like/link_sf"/>
</dbReference>
<dbReference type="PANTHER" id="PTHR22803">
    <property type="entry name" value="MANNOSE, PHOSPHOLIPASE, LECTIN RECEPTOR RELATED"/>
    <property type="match status" value="1"/>
</dbReference>
<dbReference type="PROSITE" id="PS00615">
    <property type="entry name" value="C_TYPE_LECTIN_1"/>
    <property type="match status" value="1"/>
</dbReference>